<gene>
    <name evidence="1" type="ORF">E9232_004235</name>
</gene>
<dbReference type="InterPro" id="IPR029016">
    <property type="entry name" value="GAF-like_dom_sf"/>
</dbReference>
<dbReference type="InterPro" id="IPR007435">
    <property type="entry name" value="DUF484"/>
</dbReference>
<dbReference type="EMBL" id="JAVDPW010000007">
    <property type="protein sequence ID" value="MDR6291701.1"/>
    <property type="molecule type" value="Genomic_DNA"/>
</dbReference>
<comment type="caution">
    <text evidence="1">The sequence shown here is derived from an EMBL/GenBank/DDBJ whole genome shotgun (WGS) entry which is preliminary data.</text>
</comment>
<dbReference type="PANTHER" id="PTHR38765:SF1">
    <property type="entry name" value="DUF484 DOMAIN-CONTAINING PROTEIN"/>
    <property type="match status" value="1"/>
</dbReference>
<dbReference type="Gene3D" id="3.30.450.40">
    <property type="match status" value="1"/>
</dbReference>
<evidence type="ECO:0000313" key="2">
    <source>
        <dbReference type="Proteomes" id="UP001262410"/>
    </source>
</evidence>
<keyword evidence="2" id="KW-1185">Reference proteome</keyword>
<organism evidence="1 2">
    <name type="scientific">Inquilinus ginsengisoli</name>
    <dbReference type="NCBI Taxonomy" id="363840"/>
    <lineage>
        <taxon>Bacteria</taxon>
        <taxon>Pseudomonadati</taxon>
        <taxon>Pseudomonadota</taxon>
        <taxon>Alphaproteobacteria</taxon>
        <taxon>Rhodospirillales</taxon>
        <taxon>Rhodospirillaceae</taxon>
        <taxon>Inquilinus</taxon>
    </lineage>
</organism>
<proteinExistence type="predicted"/>
<dbReference type="Proteomes" id="UP001262410">
    <property type="component" value="Unassembled WGS sequence"/>
</dbReference>
<evidence type="ECO:0008006" key="3">
    <source>
        <dbReference type="Google" id="ProtNLM"/>
    </source>
</evidence>
<name>A0ABU1JSV2_9PROT</name>
<protein>
    <recommendedName>
        <fullName evidence="3">DUF484 domain-containing protein</fullName>
    </recommendedName>
</protein>
<sequence>MAQEVKRPDSPALSAGDVSAWLLAHPDFLVQHPELVGRLALPPRDRGEGVIDLQGYQTERLRGQVDRLKDQQRAFITASRANHNTQNRVHAAILFLLDAESFEQLIHTVSTDLAVLLDLDVVTLLVEATEGEESAAQSAEVRIVGPGEIARRLGAQELALESDMAGDETVFGAGAGLVRSQALIRLNVSPETPSCLLALGSRDPEMFHPGMRTELVGFLGRVLERCIRSWLTTAGQDG</sequence>
<accession>A0ABU1JSV2</accession>
<reference evidence="1 2" key="1">
    <citation type="submission" date="2023-07" db="EMBL/GenBank/DDBJ databases">
        <title>Sorghum-associated microbial communities from plants grown in Nebraska, USA.</title>
        <authorList>
            <person name="Schachtman D."/>
        </authorList>
    </citation>
    <scope>NUCLEOTIDE SEQUENCE [LARGE SCALE GENOMIC DNA]</scope>
    <source>
        <strain evidence="1 2">584</strain>
    </source>
</reference>
<dbReference type="PANTHER" id="PTHR38765">
    <property type="entry name" value="DUF484 DOMAIN-CONTAINING PROTEIN"/>
    <property type="match status" value="1"/>
</dbReference>
<evidence type="ECO:0000313" key="1">
    <source>
        <dbReference type="EMBL" id="MDR6291701.1"/>
    </source>
</evidence>
<dbReference type="Pfam" id="PF04340">
    <property type="entry name" value="DUF484"/>
    <property type="match status" value="1"/>
</dbReference>